<evidence type="ECO:0000313" key="2">
    <source>
        <dbReference type="EMBL" id="KAL1376022.1"/>
    </source>
</evidence>
<reference evidence="2 3" key="1">
    <citation type="submission" date="2024-05" db="EMBL/GenBank/DDBJ databases">
        <title>Culex pipiens pipiens assembly and annotation.</title>
        <authorList>
            <person name="Alout H."/>
            <person name="Durand T."/>
        </authorList>
    </citation>
    <scope>NUCLEOTIDE SEQUENCE [LARGE SCALE GENOMIC DNA]</scope>
    <source>
        <strain evidence="2">HA-2024</strain>
        <tissue evidence="2">Whole body</tissue>
    </source>
</reference>
<feature type="compositionally biased region" description="Basic and acidic residues" evidence="1">
    <location>
        <begin position="51"/>
        <end position="61"/>
    </location>
</feature>
<feature type="compositionally biased region" description="Polar residues" evidence="1">
    <location>
        <begin position="328"/>
        <end position="341"/>
    </location>
</feature>
<protein>
    <submittedName>
        <fullName evidence="2">Uncharacterized protein</fullName>
    </submittedName>
</protein>
<dbReference type="EMBL" id="JBEHCU010011990">
    <property type="protein sequence ID" value="KAL1376022.1"/>
    <property type="molecule type" value="Genomic_DNA"/>
</dbReference>
<dbReference type="AlphaFoldDB" id="A0ABD1CIS6"/>
<dbReference type="Proteomes" id="UP001562425">
    <property type="component" value="Unassembled WGS sequence"/>
</dbReference>
<proteinExistence type="predicted"/>
<name>A0ABD1CIS6_CULPP</name>
<evidence type="ECO:0000313" key="3">
    <source>
        <dbReference type="Proteomes" id="UP001562425"/>
    </source>
</evidence>
<feature type="region of interest" description="Disordered" evidence="1">
    <location>
        <begin position="296"/>
        <end position="341"/>
    </location>
</feature>
<feature type="compositionally biased region" description="Polar residues" evidence="1">
    <location>
        <begin position="296"/>
        <end position="319"/>
    </location>
</feature>
<accession>A0ABD1CIS6</accession>
<organism evidence="2 3">
    <name type="scientific">Culex pipiens pipiens</name>
    <name type="common">Northern house mosquito</name>
    <dbReference type="NCBI Taxonomy" id="38569"/>
    <lineage>
        <taxon>Eukaryota</taxon>
        <taxon>Metazoa</taxon>
        <taxon>Ecdysozoa</taxon>
        <taxon>Arthropoda</taxon>
        <taxon>Hexapoda</taxon>
        <taxon>Insecta</taxon>
        <taxon>Pterygota</taxon>
        <taxon>Neoptera</taxon>
        <taxon>Endopterygota</taxon>
        <taxon>Diptera</taxon>
        <taxon>Nematocera</taxon>
        <taxon>Culicoidea</taxon>
        <taxon>Culicidae</taxon>
        <taxon>Culicinae</taxon>
        <taxon>Culicini</taxon>
        <taxon>Culex</taxon>
        <taxon>Culex</taxon>
    </lineage>
</organism>
<feature type="region of interest" description="Disordered" evidence="1">
    <location>
        <begin position="1"/>
        <end position="124"/>
    </location>
</feature>
<feature type="compositionally biased region" description="Polar residues" evidence="1">
    <location>
        <begin position="89"/>
        <end position="99"/>
    </location>
</feature>
<keyword evidence="3" id="KW-1185">Reference proteome</keyword>
<gene>
    <name evidence="2" type="ORF">pipiens_017133</name>
</gene>
<sequence>MSQHLQKVYKASYRKRKREEREEERQLAGEPTAAPVDNAERMRRYRRRKRAAEGGGEHGDEFPEGSGAGPSVSNPGKRRRLERVGDATEGSNASGSTSAERMRRLRERRRTGQTTFGRSEQGGATADVTFVAGGVRRGGRRGTANISVPNSASENPEQERLNAFGADPQEGPSRAEEAMPLDIIDDEAELLASMQQTAMWNEDMYLELCPTMNRMPSSILYDENAEELSNPDIYFGFPTTIKQGVQATVFNKASSKFRREFKNALEKCHCLRNPRSLGGRVGGYDDRSMYHTATRMNASPSTRSNYHLTSHTQQTSFNGSRHLHHGRNSINHPGSLTGAPQISPISMEERLALTKNMDGTGSGEVGLTVPSNATAAAINNNNNNGVANGGSTTTAAAGPEGGGATMLMIVNKSTNCKINGT</sequence>
<evidence type="ECO:0000256" key="1">
    <source>
        <dbReference type="SAM" id="MobiDB-lite"/>
    </source>
</evidence>
<comment type="caution">
    <text evidence="2">The sequence shown here is derived from an EMBL/GenBank/DDBJ whole genome shotgun (WGS) entry which is preliminary data.</text>
</comment>